<dbReference type="Proteomes" id="UP000575068">
    <property type="component" value="Unassembled WGS sequence"/>
</dbReference>
<gene>
    <name evidence="1" type="ORF">HNQ99_003071</name>
</gene>
<name>A0A840HXB7_9SPHN</name>
<sequence length="145" mass="15922">MTATFGEMTMFGSPSKMTPQAEAAYLIKEIQDTRTAYDNATVDKWRAQHLSTIGLRLSALIRAARKAIDTGLASSRTTQDSDLCDNLEARAGQYLNTAARVSAMLEHEWPRDIQQEIDTQTDELIAAADVMLSELGAVVARYPAL</sequence>
<dbReference type="AlphaFoldDB" id="A0A840HXB7"/>
<evidence type="ECO:0000313" key="1">
    <source>
        <dbReference type="EMBL" id="MBB4642735.1"/>
    </source>
</evidence>
<dbReference type="RefSeq" id="WP_246415032.1">
    <property type="nucleotide sequence ID" value="NZ_JACHOV010000014.1"/>
</dbReference>
<accession>A0A840HXB7</accession>
<dbReference type="EMBL" id="JACHOV010000014">
    <property type="protein sequence ID" value="MBB4642735.1"/>
    <property type="molecule type" value="Genomic_DNA"/>
</dbReference>
<keyword evidence="2" id="KW-1185">Reference proteome</keyword>
<evidence type="ECO:0000313" key="2">
    <source>
        <dbReference type="Proteomes" id="UP000575068"/>
    </source>
</evidence>
<comment type="caution">
    <text evidence="1">The sequence shown here is derived from an EMBL/GenBank/DDBJ whole genome shotgun (WGS) entry which is preliminary data.</text>
</comment>
<protein>
    <submittedName>
        <fullName evidence="1">Uncharacterized protein</fullName>
    </submittedName>
</protein>
<reference evidence="1 2" key="1">
    <citation type="submission" date="2020-08" db="EMBL/GenBank/DDBJ databases">
        <title>Genomic Encyclopedia of Type Strains, Phase IV (KMG-IV): sequencing the most valuable type-strain genomes for metagenomic binning, comparative biology and taxonomic classification.</title>
        <authorList>
            <person name="Goeker M."/>
        </authorList>
    </citation>
    <scope>NUCLEOTIDE SEQUENCE [LARGE SCALE GENOMIC DNA]</scope>
    <source>
        <strain evidence="1 2">DSM 7465</strain>
    </source>
</reference>
<organism evidence="1 2">
    <name type="scientific">Rhizorhapis suberifaciens</name>
    <name type="common">corky root of lettuce</name>
    <dbReference type="NCBI Taxonomy" id="13656"/>
    <lineage>
        <taxon>Bacteria</taxon>
        <taxon>Pseudomonadati</taxon>
        <taxon>Pseudomonadota</taxon>
        <taxon>Alphaproteobacteria</taxon>
        <taxon>Sphingomonadales</taxon>
        <taxon>Sphingomonadaceae</taxon>
        <taxon>Rhizorhapis</taxon>
    </lineage>
</organism>
<proteinExistence type="predicted"/>